<name>A0A1V9G4A9_9BACT</name>
<dbReference type="OrthoDB" id="5701146at2"/>
<keyword evidence="2" id="KW-1185">Reference proteome</keyword>
<organism evidence="1 2">
    <name type="scientific">Niastella vici</name>
    <dbReference type="NCBI Taxonomy" id="1703345"/>
    <lineage>
        <taxon>Bacteria</taxon>
        <taxon>Pseudomonadati</taxon>
        <taxon>Bacteroidota</taxon>
        <taxon>Chitinophagia</taxon>
        <taxon>Chitinophagales</taxon>
        <taxon>Chitinophagaceae</taxon>
        <taxon>Niastella</taxon>
    </lineage>
</organism>
<sequence length="143" mass="16990">MEIRPKKGIGDFTFGMKAEEVVAKLGKPDKIYQDEDDENQLLYQYNKSKLRLTFFEDHEGKLGYIRCSSPTLTYQGKPIINSSIEKVKKEVFGKHIEEWEEEDYDFFATYVNEEYWIVLNVEYDEVTEVEVGVPFNDDEEYEW</sequence>
<gene>
    <name evidence="1" type="ORF">A3860_16865</name>
</gene>
<proteinExistence type="predicted"/>
<dbReference type="EMBL" id="LVYD01000024">
    <property type="protein sequence ID" value="OQP65338.1"/>
    <property type="molecule type" value="Genomic_DNA"/>
</dbReference>
<dbReference type="AlphaFoldDB" id="A0A1V9G4A9"/>
<dbReference type="RefSeq" id="WP_081146106.1">
    <property type="nucleotide sequence ID" value="NZ_LVYD01000024.1"/>
</dbReference>
<dbReference type="STRING" id="1703345.A3860_16865"/>
<comment type="caution">
    <text evidence="1">The sequence shown here is derived from an EMBL/GenBank/DDBJ whole genome shotgun (WGS) entry which is preliminary data.</text>
</comment>
<dbReference type="Proteomes" id="UP000192796">
    <property type="component" value="Unassembled WGS sequence"/>
</dbReference>
<evidence type="ECO:0000313" key="1">
    <source>
        <dbReference type="EMBL" id="OQP65338.1"/>
    </source>
</evidence>
<reference evidence="1 2" key="1">
    <citation type="submission" date="2016-03" db="EMBL/GenBank/DDBJ databases">
        <title>Niastella vici sp. nov., isolated from farmland soil.</title>
        <authorList>
            <person name="Chen L."/>
            <person name="Wang D."/>
            <person name="Yang S."/>
            <person name="Wang G."/>
        </authorList>
    </citation>
    <scope>NUCLEOTIDE SEQUENCE [LARGE SCALE GENOMIC DNA]</scope>
    <source>
        <strain evidence="1 2">DJ57</strain>
    </source>
</reference>
<protein>
    <submittedName>
        <fullName evidence="1">Uncharacterized protein</fullName>
    </submittedName>
</protein>
<accession>A0A1V9G4A9</accession>
<evidence type="ECO:0000313" key="2">
    <source>
        <dbReference type="Proteomes" id="UP000192796"/>
    </source>
</evidence>